<keyword evidence="3 7" id="KW-0863">Zinc-finger</keyword>
<evidence type="ECO:0000256" key="6">
    <source>
        <dbReference type="PROSITE-ProRule" id="PRU00023"/>
    </source>
</evidence>
<protein>
    <recommendedName>
        <fullName evidence="8">C3H1-type domain-containing protein</fullName>
    </recommendedName>
</protein>
<dbReference type="PANTHER" id="PTHR14493:SF86">
    <property type="entry name" value="ZINC FINGER CCCH DOMAIN-CONTAINING PROTEIN 47"/>
    <property type="match status" value="1"/>
</dbReference>
<accession>A0AAV3PHK4</accession>
<evidence type="ECO:0000259" key="8">
    <source>
        <dbReference type="PROSITE" id="PS50103"/>
    </source>
</evidence>
<evidence type="ECO:0000256" key="4">
    <source>
        <dbReference type="ARBA" id="ARBA00022833"/>
    </source>
</evidence>
<dbReference type="GO" id="GO:0003677">
    <property type="term" value="F:DNA binding"/>
    <property type="evidence" value="ECO:0007669"/>
    <property type="project" value="UniProtKB-KW"/>
</dbReference>
<dbReference type="FunFam" id="3.30.1370.210:FF:000009">
    <property type="entry name" value="Zinc finger CCCH domain-containing protein 66"/>
    <property type="match status" value="1"/>
</dbReference>
<keyword evidence="1 7" id="KW-0479">Metal-binding</keyword>
<dbReference type="PANTHER" id="PTHR14493">
    <property type="entry name" value="UNKEMPT FAMILY MEMBER"/>
    <property type="match status" value="1"/>
</dbReference>
<evidence type="ECO:0000256" key="3">
    <source>
        <dbReference type="ARBA" id="ARBA00022771"/>
    </source>
</evidence>
<evidence type="ECO:0000256" key="1">
    <source>
        <dbReference type="ARBA" id="ARBA00022723"/>
    </source>
</evidence>
<comment type="caution">
    <text evidence="9">The sequence shown here is derived from an EMBL/GenBank/DDBJ whole genome shotgun (WGS) entry which is preliminary data.</text>
</comment>
<dbReference type="Pfam" id="PF12796">
    <property type="entry name" value="Ank_2"/>
    <property type="match status" value="1"/>
</dbReference>
<keyword evidence="4 7" id="KW-0862">Zinc</keyword>
<feature type="domain" description="C3H1-type" evidence="8">
    <location>
        <begin position="238"/>
        <end position="265"/>
    </location>
</feature>
<dbReference type="PROSITE" id="PS50297">
    <property type="entry name" value="ANK_REP_REGION"/>
    <property type="match status" value="1"/>
</dbReference>
<dbReference type="InterPro" id="IPR057444">
    <property type="entry name" value="Znf-CCCH_AtC3H23-like"/>
</dbReference>
<dbReference type="GO" id="GO:0008270">
    <property type="term" value="F:zinc ion binding"/>
    <property type="evidence" value="ECO:0007669"/>
    <property type="project" value="UniProtKB-KW"/>
</dbReference>
<name>A0AAV3PHK4_LITER</name>
<proteinExistence type="predicted"/>
<dbReference type="InterPro" id="IPR045234">
    <property type="entry name" value="Unkempt-like"/>
</dbReference>
<keyword evidence="2" id="KW-0677">Repeat</keyword>
<keyword evidence="5" id="KW-0238">DNA-binding</keyword>
<dbReference type="InterPro" id="IPR036770">
    <property type="entry name" value="Ankyrin_rpt-contain_sf"/>
</dbReference>
<evidence type="ECO:0000256" key="7">
    <source>
        <dbReference type="PROSITE-ProRule" id="PRU00723"/>
    </source>
</evidence>
<dbReference type="PROSITE" id="PS50088">
    <property type="entry name" value="ANK_REPEAT"/>
    <property type="match status" value="1"/>
</dbReference>
<dbReference type="Proteomes" id="UP001454036">
    <property type="component" value="Unassembled WGS sequence"/>
</dbReference>
<organism evidence="9 10">
    <name type="scientific">Lithospermum erythrorhizon</name>
    <name type="common">Purple gromwell</name>
    <name type="synonym">Lithospermum officinale var. erythrorhizon</name>
    <dbReference type="NCBI Taxonomy" id="34254"/>
    <lineage>
        <taxon>Eukaryota</taxon>
        <taxon>Viridiplantae</taxon>
        <taxon>Streptophyta</taxon>
        <taxon>Embryophyta</taxon>
        <taxon>Tracheophyta</taxon>
        <taxon>Spermatophyta</taxon>
        <taxon>Magnoliopsida</taxon>
        <taxon>eudicotyledons</taxon>
        <taxon>Gunneridae</taxon>
        <taxon>Pentapetalae</taxon>
        <taxon>asterids</taxon>
        <taxon>lamiids</taxon>
        <taxon>Boraginales</taxon>
        <taxon>Boraginaceae</taxon>
        <taxon>Boraginoideae</taxon>
        <taxon>Lithospermeae</taxon>
        <taxon>Lithospermum</taxon>
    </lineage>
</organism>
<sequence length="641" mass="70910">MGVEYQEKKDLLASRSCSKLLELAAIDDVAGFTCEVEEKGCDVDPLSYWYSRKIGSKMMGYKERTPLMVAALYGSINVLKYILATGKVDVNRPRGSDGATPLHCAVAGGSDKSVEVVRLLIEARSDINSVSANGKKPGDLIVSTDRKRKTLEMLLKGRWGEATEEEAVKDGKTTLEKKEYPVDVSLPDINSGIYGGDEFRMYTFKVKPCSRAYSHDWTECPFIHPGENARRRDPRRYNYTCVPCPEFKKGACVKGDACEYAHGVFESWLHPAQYRTRLCKDETGCSRKVCFFAHKHEELRPMCPSTGSALPSPNSHSASLGNIGTLSHLALGSNSMWMPPNLTPPMSPIAPNSSPMNTTMWQNKSNLTPLPLQLPGSCLKTASNARKLDVGMEMLGLESIHTQQQQRKQFLDEMACLSSPSIWNNEYNRIVDFQPNNLEDVFGSLDPSLVSQLQGLSPRVATATLAQMQTHQLRQNPNHLISPYPSNISSSPIQKPSTYGSDSSVAVGASVMNSRSVAFAKRSQSFIERTAVSNHRGANSPALNSSNFSEWGSLDGKLDWGFSREQQHMFQRSISFGYYNGNTASPKTGMALSSVDEPNVQRDVASTGGSRYMADPRRVGVHDMIPPWLDQLYREQEKIMA</sequence>
<dbReference type="InterPro" id="IPR000571">
    <property type="entry name" value="Znf_CCCH"/>
</dbReference>
<evidence type="ECO:0000313" key="10">
    <source>
        <dbReference type="Proteomes" id="UP001454036"/>
    </source>
</evidence>
<reference evidence="9 10" key="1">
    <citation type="submission" date="2024-01" db="EMBL/GenBank/DDBJ databases">
        <title>The complete chloroplast genome sequence of Lithospermum erythrorhizon: insights into the phylogenetic relationship among Boraginaceae species and the maternal lineages of purple gromwells.</title>
        <authorList>
            <person name="Okada T."/>
            <person name="Watanabe K."/>
        </authorList>
    </citation>
    <scope>NUCLEOTIDE SEQUENCE [LARGE SCALE GENOMIC DNA]</scope>
</reference>
<gene>
    <name evidence="9" type="ORF">LIER_09921</name>
</gene>
<dbReference type="SMART" id="SM00356">
    <property type="entry name" value="ZnF_C3H1"/>
    <property type="match status" value="2"/>
</dbReference>
<evidence type="ECO:0000256" key="2">
    <source>
        <dbReference type="ARBA" id="ARBA00022737"/>
    </source>
</evidence>
<dbReference type="Gene3D" id="1.25.40.20">
    <property type="entry name" value="Ankyrin repeat-containing domain"/>
    <property type="match status" value="2"/>
</dbReference>
<feature type="zinc finger region" description="C3H1-type" evidence="7">
    <location>
        <begin position="238"/>
        <end position="265"/>
    </location>
</feature>
<dbReference type="PROSITE" id="PS50103">
    <property type="entry name" value="ZF_C3H1"/>
    <property type="match status" value="1"/>
</dbReference>
<dbReference type="Pfam" id="PF25512">
    <property type="entry name" value="zf-CCCH_AtC3H23"/>
    <property type="match status" value="1"/>
</dbReference>
<dbReference type="GO" id="GO:0006355">
    <property type="term" value="P:regulation of DNA-templated transcription"/>
    <property type="evidence" value="ECO:0007669"/>
    <property type="project" value="UniProtKB-ARBA"/>
</dbReference>
<keyword evidence="10" id="KW-1185">Reference proteome</keyword>
<dbReference type="InterPro" id="IPR002110">
    <property type="entry name" value="Ankyrin_rpt"/>
</dbReference>
<evidence type="ECO:0000313" key="9">
    <source>
        <dbReference type="EMBL" id="GAA0151135.1"/>
    </source>
</evidence>
<dbReference type="EMBL" id="BAABME010001722">
    <property type="protein sequence ID" value="GAA0151135.1"/>
    <property type="molecule type" value="Genomic_DNA"/>
</dbReference>
<dbReference type="Gene3D" id="3.30.1370.210">
    <property type="match status" value="1"/>
</dbReference>
<keyword evidence="6" id="KW-0040">ANK repeat</keyword>
<dbReference type="AlphaFoldDB" id="A0AAV3PHK4"/>
<dbReference type="SUPFAM" id="SSF48403">
    <property type="entry name" value="Ankyrin repeat"/>
    <property type="match status" value="1"/>
</dbReference>
<dbReference type="SMART" id="SM00248">
    <property type="entry name" value="ANK"/>
    <property type="match status" value="2"/>
</dbReference>
<feature type="repeat" description="ANK" evidence="6">
    <location>
        <begin position="97"/>
        <end position="132"/>
    </location>
</feature>
<evidence type="ECO:0000256" key="5">
    <source>
        <dbReference type="ARBA" id="ARBA00023125"/>
    </source>
</evidence>